<proteinExistence type="predicted"/>
<gene>
    <name evidence="1" type="ORF">NIES2119_15415</name>
</gene>
<reference evidence="1 2" key="1">
    <citation type="submission" date="2016-11" db="EMBL/GenBank/DDBJ databases">
        <title>Draft Genome Sequences of Nine Cyanobacterial Strains from Diverse Habitats.</title>
        <authorList>
            <person name="Zhu T."/>
            <person name="Hou S."/>
            <person name="Lu X."/>
            <person name="Hess W.R."/>
        </authorList>
    </citation>
    <scope>NUCLEOTIDE SEQUENCE [LARGE SCALE GENOMIC DNA]</scope>
    <source>
        <strain evidence="1 2">IAM M-71</strain>
    </source>
</reference>
<dbReference type="AlphaFoldDB" id="A0A1U7II16"/>
<name>A0A1U7II16_9CYAN</name>
<organism evidence="1 2">
    <name type="scientific">[Phormidium ambiguum] IAM M-71</name>
    <dbReference type="NCBI Taxonomy" id="454136"/>
    <lineage>
        <taxon>Bacteria</taxon>
        <taxon>Bacillati</taxon>
        <taxon>Cyanobacteriota</taxon>
        <taxon>Cyanophyceae</taxon>
        <taxon>Oscillatoriophycideae</taxon>
        <taxon>Aerosakkonematales</taxon>
        <taxon>Aerosakkonemataceae</taxon>
        <taxon>Floridanema</taxon>
    </lineage>
</organism>
<comment type="caution">
    <text evidence="1">The sequence shown here is derived from an EMBL/GenBank/DDBJ whole genome shotgun (WGS) entry which is preliminary data.</text>
</comment>
<sequence>MQMATKKARAELWLANPDRDLFERGIISNLHIKQFSIPEVGIREIWRLVYIIYISPLYQQDQEIFC</sequence>
<dbReference type="Proteomes" id="UP000185860">
    <property type="component" value="Unassembled WGS sequence"/>
</dbReference>
<protein>
    <submittedName>
        <fullName evidence="1">Uncharacterized protein</fullName>
    </submittedName>
</protein>
<dbReference type="EMBL" id="MRCE01000014">
    <property type="protein sequence ID" value="OKH36810.1"/>
    <property type="molecule type" value="Genomic_DNA"/>
</dbReference>
<evidence type="ECO:0000313" key="1">
    <source>
        <dbReference type="EMBL" id="OKH36810.1"/>
    </source>
</evidence>
<accession>A0A1U7II16</accession>
<evidence type="ECO:0000313" key="2">
    <source>
        <dbReference type="Proteomes" id="UP000185860"/>
    </source>
</evidence>